<proteinExistence type="predicted"/>
<name>A0A9P7DCY7_9AGAM</name>
<dbReference type="OrthoDB" id="2664199at2759"/>
<keyword evidence="2" id="KW-1185">Reference proteome</keyword>
<evidence type="ECO:0000313" key="2">
    <source>
        <dbReference type="Proteomes" id="UP000719766"/>
    </source>
</evidence>
<dbReference type="EMBL" id="JABBWE010000062">
    <property type="protein sequence ID" value="KAG1789062.1"/>
    <property type="molecule type" value="Genomic_DNA"/>
</dbReference>
<dbReference type="RefSeq" id="XP_041156198.1">
    <property type="nucleotide sequence ID" value="XM_041300554.1"/>
</dbReference>
<comment type="caution">
    <text evidence="1">The sequence shown here is derived from an EMBL/GenBank/DDBJ whole genome shotgun (WGS) entry which is preliminary data.</text>
</comment>
<reference evidence="1" key="1">
    <citation type="journal article" date="2020" name="New Phytol.">
        <title>Comparative genomics reveals dynamic genome evolution in host specialist ectomycorrhizal fungi.</title>
        <authorList>
            <person name="Lofgren L.A."/>
            <person name="Nguyen N.H."/>
            <person name="Vilgalys R."/>
            <person name="Ruytinx J."/>
            <person name="Liao H.L."/>
            <person name="Branco S."/>
            <person name="Kuo A."/>
            <person name="LaButti K."/>
            <person name="Lipzen A."/>
            <person name="Andreopoulos W."/>
            <person name="Pangilinan J."/>
            <person name="Riley R."/>
            <person name="Hundley H."/>
            <person name="Na H."/>
            <person name="Barry K."/>
            <person name="Grigoriev I.V."/>
            <person name="Stajich J.E."/>
            <person name="Kennedy P.G."/>
        </authorList>
    </citation>
    <scope>NUCLEOTIDE SEQUENCE</scope>
    <source>
        <strain evidence="1">S12</strain>
    </source>
</reference>
<dbReference type="Proteomes" id="UP000719766">
    <property type="component" value="Unassembled WGS sequence"/>
</dbReference>
<dbReference type="AlphaFoldDB" id="A0A9P7DCY7"/>
<organism evidence="1 2">
    <name type="scientific">Suillus plorans</name>
    <dbReference type="NCBI Taxonomy" id="116603"/>
    <lineage>
        <taxon>Eukaryota</taxon>
        <taxon>Fungi</taxon>
        <taxon>Dikarya</taxon>
        <taxon>Basidiomycota</taxon>
        <taxon>Agaricomycotina</taxon>
        <taxon>Agaricomycetes</taxon>
        <taxon>Agaricomycetidae</taxon>
        <taxon>Boletales</taxon>
        <taxon>Suillineae</taxon>
        <taxon>Suillaceae</taxon>
        <taxon>Suillus</taxon>
    </lineage>
</organism>
<sequence>MSDTPSGQYRIANVEYPYRYVSMSGNQFVGQDVGEIIKVDIVDNVPGLVTLYDTAAGVYIGVDLEVFQLSAAGRGHLEIHPQDVNKVWVLNNDNIGTAISVEPAPGSNKNYWTFEMVVE</sequence>
<dbReference type="GeneID" id="64594318"/>
<gene>
    <name evidence="1" type="ORF">HD556DRAFT_1311629</name>
</gene>
<protein>
    <submittedName>
        <fullName evidence="1">Uncharacterized protein</fullName>
    </submittedName>
</protein>
<evidence type="ECO:0000313" key="1">
    <source>
        <dbReference type="EMBL" id="KAG1789062.1"/>
    </source>
</evidence>
<accession>A0A9P7DCY7</accession>